<comment type="caution">
    <text evidence="2">The sequence shown here is derived from an EMBL/GenBank/DDBJ whole genome shotgun (WGS) entry which is preliminary data.</text>
</comment>
<feature type="signal peptide" evidence="1">
    <location>
        <begin position="1"/>
        <end position="24"/>
    </location>
</feature>
<keyword evidence="1" id="KW-0732">Signal</keyword>
<evidence type="ECO:0000313" key="2">
    <source>
        <dbReference type="EMBL" id="MDR7353911.1"/>
    </source>
</evidence>
<proteinExistence type="predicted"/>
<gene>
    <name evidence="2" type="ORF">J2S37_000449</name>
</gene>
<feature type="chain" id="PRO_5046785503" description="Secreted protein" evidence="1">
    <location>
        <begin position="25"/>
        <end position="227"/>
    </location>
</feature>
<name>A0ABU2B5L1_9CORY</name>
<sequence>MRRIWALIVASGLALGVVSVPSGASENATGRKLERLSIEIQIEGNPPLPAGHLFEIPVTCTTASVYNQPGLEPWIAEAVYKVRIPAGLTRTNYAFIGGTECSTTGVVEPLPAVLAGEWTVNQTITPALFSAALDQVVEPLRVRVAYTKKVPIIPPPEPSLIPTIAPTPSPTLIPAPTTSSAEFFPDSSDGSHSFAYWRTVIMAILRIIGLEHLVRFIGRWMSEIVAR</sequence>
<evidence type="ECO:0008006" key="4">
    <source>
        <dbReference type="Google" id="ProtNLM"/>
    </source>
</evidence>
<organism evidence="2 3">
    <name type="scientific">Corynebacterium felinum</name>
    <dbReference type="NCBI Taxonomy" id="131318"/>
    <lineage>
        <taxon>Bacteria</taxon>
        <taxon>Bacillati</taxon>
        <taxon>Actinomycetota</taxon>
        <taxon>Actinomycetes</taxon>
        <taxon>Mycobacteriales</taxon>
        <taxon>Corynebacteriaceae</taxon>
        <taxon>Corynebacterium</taxon>
    </lineage>
</organism>
<reference evidence="2 3" key="1">
    <citation type="submission" date="2023-07" db="EMBL/GenBank/DDBJ databases">
        <title>Sequencing the genomes of 1000 actinobacteria strains.</title>
        <authorList>
            <person name="Klenk H.-P."/>
        </authorList>
    </citation>
    <scope>NUCLEOTIDE SEQUENCE [LARGE SCALE GENOMIC DNA]</scope>
    <source>
        <strain evidence="2 3">DSM 44508</strain>
    </source>
</reference>
<protein>
    <recommendedName>
        <fullName evidence="4">Secreted protein</fullName>
    </recommendedName>
</protein>
<dbReference type="EMBL" id="JAVDYF010000001">
    <property type="protein sequence ID" value="MDR7353911.1"/>
    <property type="molecule type" value="Genomic_DNA"/>
</dbReference>
<dbReference type="RefSeq" id="WP_277103838.1">
    <property type="nucleotide sequence ID" value="NZ_BAAAJS010000014.1"/>
</dbReference>
<dbReference type="Proteomes" id="UP001183619">
    <property type="component" value="Unassembled WGS sequence"/>
</dbReference>
<evidence type="ECO:0000313" key="3">
    <source>
        <dbReference type="Proteomes" id="UP001183619"/>
    </source>
</evidence>
<accession>A0ABU2B5L1</accession>
<evidence type="ECO:0000256" key="1">
    <source>
        <dbReference type="SAM" id="SignalP"/>
    </source>
</evidence>
<keyword evidence="3" id="KW-1185">Reference proteome</keyword>